<reference evidence="4" key="1">
    <citation type="journal article" date="2019" name="Int. J. Syst. Evol. Microbiol.">
        <title>The Global Catalogue of Microorganisms (GCM) 10K type strain sequencing project: providing services to taxonomists for standard genome sequencing and annotation.</title>
        <authorList>
            <consortium name="The Broad Institute Genomics Platform"/>
            <consortium name="The Broad Institute Genome Sequencing Center for Infectious Disease"/>
            <person name="Wu L."/>
            <person name="Ma J."/>
        </authorList>
    </citation>
    <scope>NUCLEOTIDE SEQUENCE [LARGE SCALE GENOMIC DNA]</scope>
    <source>
        <strain evidence="4">2902at01</strain>
    </source>
</reference>
<evidence type="ECO:0000256" key="1">
    <source>
        <dbReference type="SAM" id="MobiDB-lite"/>
    </source>
</evidence>
<feature type="region of interest" description="Disordered" evidence="1">
    <location>
        <begin position="265"/>
        <end position="288"/>
    </location>
</feature>
<dbReference type="Proteomes" id="UP001595868">
    <property type="component" value="Unassembled WGS sequence"/>
</dbReference>
<comment type="caution">
    <text evidence="3">The sequence shown here is derived from an EMBL/GenBank/DDBJ whole genome shotgun (WGS) entry which is preliminary data.</text>
</comment>
<name>A0ABV8KN28_9ACTN</name>
<sequence>MASWTVGEPRRLTLSESVDRLDVHLVVGRLNVMATDGPARVEVTRIGRSPVAVEHRDGRLVVRQDGIPRRPGPLWWLRSRTLRADVSIAVPAGVVADLRLIDGPVIVSGLRAETTVDVTSGQVTLLGLDGTTNAKLVSGPVEALGVAGDLSMETVSGELVLADGTAGRVRASTVSGAITCDLDSAWHSEVRLGTTSGSVTVRVPEDSDLTVHLHTGSGRITSAFPQVRPGTRLWSATGHGVLGAGQGKLWVDSASGSIALLARPVDRDGFGPAPKTGRDGPGGEEVDP</sequence>
<dbReference type="RefSeq" id="WP_377545387.1">
    <property type="nucleotide sequence ID" value="NZ_JBHSBN010000007.1"/>
</dbReference>
<dbReference type="EMBL" id="JBHSBN010000007">
    <property type="protein sequence ID" value="MFC4106976.1"/>
    <property type="molecule type" value="Genomic_DNA"/>
</dbReference>
<evidence type="ECO:0000313" key="3">
    <source>
        <dbReference type="EMBL" id="MFC4106976.1"/>
    </source>
</evidence>
<accession>A0ABV8KN28</accession>
<evidence type="ECO:0000313" key="4">
    <source>
        <dbReference type="Proteomes" id="UP001595868"/>
    </source>
</evidence>
<gene>
    <name evidence="3" type="ORF">ACFOX0_13710</name>
</gene>
<keyword evidence="4" id="KW-1185">Reference proteome</keyword>
<organism evidence="3 4">
    <name type="scientific">Micromonospora zhanjiangensis</name>
    <dbReference type="NCBI Taxonomy" id="1522057"/>
    <lineage>
        <taxon>Bacteria</taxon>
        <taxon>Bacillati</taxon>
        <taxon>Actinomycetota</taxon>
        <taxon>Actinomycetes</taxon>
        <taxon>Micromonosporales</taxon>
        <taxon>Micromonosporaceae</taxon>
        <taxon>Micromonospora</taxon>
    </lineage>
</organism>
<protein>
    <submittedName>
        <fullName evidence="3">DUF4097 domain-containing protein</fullName>
    </submittedName>
</protein>
<dbReference type="InterPro" id="IPR025164">
    <property type="entry name" value="Toastrack_DUF4097"/>
</dbReference>
<evidence type="ECO:0000259" key="2">
    <source>
        <dbReference type="Pfam" id="PF13349"/>
    </source>
</evidence>
<proteinExistence type="predicted"/>
<dbReference type="Pfam" id="PF13349">
    <property type="entry name" value="DUF4097"/>
    <property type="match status" value="1"/>
</dbReference>
<feature type="domain" description="DUF4097" evidence="2">
    <location>
        <begin position="150"/>
        <end position="259"/>
    </location>
</feature>